<organism evidence="1 2">
    <name type="scientific">Couchioplanes caeruleus subsp. caeruleus</name>
    <dbReference type="NCBI Taxonomy" id="56427"/>
    <lineage>
        <taxon>Bacteria</taxon>
        <taxon>Bacillati</taxon>
        <taxon>Actinomycetota</taxon>
        <taxon>Actinomycetes</taxon>
        <taxon>Micromonosporales</taxon>
        <taxon>Micromonosporaceae</taxon>
        <taxon>Couchioplanes</taxon>
    </lineage>
</organism>
<dbReference type="Proteomes" id="UP000182486">
    <property type="component" value="Unassembled WGS sequence"/>
</dbReference>
<accession>A0A1K0GFB9</accession>
<keyword evidence="2" id="KW-1185">Reference proteome</keyword>
<evidence type="ECO:0000313" key="2">
    <source>
        <dbReference type="Proteomes" id="UP000182486"/>
    </source>
</evidence>
<evidence type="ECO:0008006" key="3">
    <source>
        <dbReference type="Google" id="ProtNLM"/>
    </source>
</evidence>
<dbReference type="InterPro" id="IPR037079">
    <property type="entry name" value="AF2212/PG0164-like_sf"/>
</dbReference>
<dbReference type="Gene3D" id="2.40.30.100">
    <property type="entry name" value="AF2212/PG0164-like"/>
    <property type="match status" value="1"/>
</dbReference>
<proteinExistence type="predicted"/>
<dbReference type="Pfam" id="PF08922">
    <property type="entry name" value="DUF1905"/>
    <property type="match status" value="1"/>
</dbReference>
<gene>
    <name evidence="1" type="ORF">BG844_29740</name>
</gene>
<dbReference type="SUPFAM" id="SSF141694">
    <property type="entry name" value="AF2212/PG0164-like"/>
    <property type="match status" value="1"/>
</dbReference>
<name>A0A1K0GFB9_9ACTN</name>
<dbReference type="InterPro" id="IPR015018">
    <property type="entry name" value="DUF1905"/>
</dbReference>
<reference evidence="1 2" key="1">
    <citation type="submission" date="2016-09" db="EMBL/GenBank/DDBJ databases">
        <title>Couchioplanes caeruleus draft genome sequence.</title>
        <authorList>
            <person name="Sheehan J."/>
            <person name="Caffrey P."/>
        </authorList>
    </citation>
    <scope>NUCLEOTIDE SEQUENCE [LARGE SCALE GENOMIC DNA]</scope>
    <source>
        <strain evidence="1 2">DSM 43634</strain>
    </source>
</reference>
<comment type="caution">
    <text evidence="1">The sequence shown here is derived from an EMBL/GenBank/DDBJ whole genome shotgun (WGS) entry which is preliminary data.</text>
</comment>
<dbReference type="RefSeq" id="WP_071808636.1">
    <property type="nucleotide sequence ID" value="NZ_MEIA01000449.1"/>
</dbReference>
<dbReference type="Pfam" id="PF13376">
    <property type="entry name" value="OmdA"/>
    <property type="match status" value="1"/>
</dbReference>
<dbReference type="AlphaFoldDB" id="A0A1K0GFB9"/>
<sequence length="149" mass="15863">MRFRGELLATGGSTTGFRVDDGVVAELGGGGRPKVVVSVDGHQWRGSIARMDGSYWLGVSAERRAQAGIAAGDVLEVDVELDTAVREVDVPEDLAAALEASPEAKAFWAGLSYSNQNWHVLQVTGAKTAPTRERRIARSVAMLAEGRAR</sequence>
<dbReference type="EMBL" id="MEIA01000449">
    <property type="protein sequence ID" value="OJF10862.1"/>
    <property type="molecule type" value="Genomic_DNA"/>
</dbReference>
<evidence type="ECO:0000313" key="1">
    <source>
        <dbReference type="EMBL" id="OJF10862.1"/>
    </source>
</evidence>
<protein>
    <recommendedName>
        <fullName evidence="3">Bacteriocin resistance YdeI/OmpD-like protein</fullName>
    </recommendedName>
</protein>